<accession>A0A561UL91</accession>
<evidence type="ECO:0000313" key="1">
    <source>
        <dbReference type="EMBL" id="TWG00132.1"/>
    </source>
</evidence>
<comment type="caution">
    <text evidence="1">The sequence shown here is derived from an EMBL/GenBank/DDBJ whole genome shotgun (WGS) entry which is preliminary data.</text>
</comment>
<proteinExistence type="predicted"/>
<dbReference type="AlphaFoldDB" id="A0A561UL91"/>
<protein>
    <submittedName>
        <fullName evidence="1">Uncharacterized protein</fullName>
    </submittedName>
</protein>
<dbReference type="OrthoDB" id="4543721at2"/>
<keyword evidence="2" id="KW-1185">Reference proteome</keyword>
<sequence length="457" mass="49074">MSINSGTAEEIRAEFAAQGVPVVVRGAIAFDTLGRSYGLAVLDEELGRLAGPGTDRADLIRAHVRSLLEHTTGPSELDAAPRADLLGRLYPLLVGSAALAEGEEYLHAPEPLPGLREFLALRVPDGLSTLSAQGVAKLGNAHELRARARANLLALPIERHELADGTRGGEFHVLSGLSVLTASRILVLEQLFEQLTGRPVPDKGLLAAVPSAQELLFAPVDDHIASVFGTMLRYRALPADQQAAELSPHVYWWRGGQLTPQTAIGPGGRLRVAMEAEFAFTAAPPAPVERRHHHYQFAHRALPAALRAVGPELVTDVPVGGLTPMLVELWGEVGARLPPDQRVSWDGLECEYRRFGNGHTGVFVTLPPPVAPPEAHLAAAVLPSGGDELRYFTVEFAIDPVTREPGAVLGEWTTDGTHRLLSTGAAAEPDAFAAAVSAVLDGERRRGWRRLFRPRPR</sequence>
<dbReference type="RefSeq" id="WP_145906275.1">
    <property type="nucleotide sequence ID" value="NZ_BAAAMZ010000016.1"/>
</dbReference>
<dbReference type="Proteomes" id="UP000317940">
    <property type="component" value="Unassembled WGS sequence"/>
</dbReference>
<evidence type="ECO:0000313" key="2">
    <source>
        <dbReference type="Proteomes" id="UP000317940"/>
    </source>
</evidence>
<name>A0A561UL91_9ACTN</name>
<dbReference type="EMBL" id="VIWT01000001">
    <property type="protein sequence ID" value="TWG00132.1"/>
    <property type="molecule type" value="Genomic_DNA"/>
</dbReference>
<gene>
    <name evidence="1" type="ORF">FHX73_114001</name>
</gene>
<reference evidence="1 2" key="1">
    <citation type="submission" date="2019-06" db="EMBL/GenBank/DDBJ databases">
        <title>Sequencing the genomes of 1000 actinobacteria strains.</title>
        <authorList>
            <person name="Klenk H.-P."/>
        </authorList>
    </citation>
    <scope>NUCLEOTIDE SEQUENCE [LARGE SCALE GENOMIC DNA]</scope>
    <source>
        <strain evidence="1 2">DSM 44826</strain>
    </source>
</reference>
<organism evidence="1 2">
    <name type="scientific">Kitasatospora viridis</name>
    <dbReference type="NCBI Taxonomy" id="281105"/>
    <lineage>
        <taxon>Bacteria</taxon>
        <taxon>Bacillati</taxon>
        <taxon>Actinomycetota</taxon>
        <taxon>Actinomycetes</taxon>
        <taxon>Kitasatosporales</taxon>
        <taxon>Streptomycetaceae</taxon>
        <taxon>Kitasatospora</taxon>
    </lineage>
</organism>